<evidence type="ECO:0000259" key="2">
    <source>
        <dbReference type="Pfam" id="PF03432"/>
    </source>
</evidence>
<comment type="caution">
    <text evidence="3">The sequence shown here is derived from an EMBL/GenBank/DDBJ whole genome shotgun (WGS) entry which is preliminary data.</text>
</comment>
<feature type="compositionally biased region" description="Polar residues" evidence="1">
    <location>
        <begin position="539"/>
        <end position="553"/>
    </location>
</feature>
<evidence type="ECO:0000313" key="4">
    <source>
        <dbReference type="Proteomes" id="UP000582646"/>
    </source>
</evidence>
<reference evidence="3 4" key="1">
    <citation type="submission" date="2020-04" db="EMBL/GenBank/DDBJ databases">
        <title>MicrobeNet Type strains.</title>
        <authorList>
            <person name="Nicholson A.C."/>
        </authorList>
    </citation>
    <scope>NUCLEOTIDE SEQUENCE [LARGE SCALE GENOMIC DNA]</scope>
    <source>
        <strain evidence="3 4">DSM 44113</strain>
    </source>
</reference>
<feature type="domain" description="MobA/VirD2-like nuclease" evidence="2">
    <location>
        <begin position="100"/>
        <end position="208"/>
    </location>
</feature>
<dbReference type="InterPro" id="IPR005094">
    <property type="entry name" value="Endonuclease_MobA/VirD2"/>
</dbReference>
<dbReference type="RefSeq" id="WP_168546471.1">
    <property type="nucleotide sequence ID" value="NZ_BAAAKS010000019.1"/>
</dbReference>
<sequence length="580" mass="62259">MMPNIVSGAKMHGVTAYLFGPGRANEHTSPHLLAASSPLVFQAGGAGAVRDESVAAELSDAVDEARIAFGTEVVRRVKGAKEAQDREGWPARQATALAERHEHVWHCSLALAPDEGQIDEEKWAKIATEFMRRMGFSGNEGVADARWYAVHHGATKEGGDHIHIVASRVREDGTVVPKWMPYPGAKKDLGDFTRAQRISYDLEREFGLRITEGRAAGLTARGENKAEAARATASGAVLTEREELTRRVRAAAVSSTNEAEFVAAVRRTGVRIRPRYAKGGTSEVVGYSVALHSSTKNLGGLQLGQSAKLAGDKAIWHAGGRLARDLTLTQLRNGWGSTPDTQREALAAWRSPRTSAPKITTNAAALLDMQRTLKGFSDHVAQLAPDDHLGWYEASRTAAGMLSQLSLRAGGDHQIAAAARALNACSGAVVPKAIDPTAMKRRGSWAQATLLMGMALQTGNTTLMYALVMKQLSDACRAIADARAAGVDAARARELRVTAETTLARYQHAASALGGEQTIQTRLRGEVAAPGAVKGTKTIARTGTERTTPTAQPQRPHRKPTTAKDMWNMPHRRPDGGRDR</sequence>
<accession>A0A846X4M4</accession>
<name>A0A846X4M4_9ACTN</name>
<gene>
    <name evidence="3" type="ORF">HF999_14005</name>
</gene>
<dbReference type="AlphaFoldDB" id="A0A846X4M4"/>
<evidence type="ECO:0000256" key="1">
    <source>
        <dbReference type="SAM" id="MobiDB-lite"/>
    </source>
</evidence>
<keyword evidence="4" id="KW-1185">Reference proteome</keyword>
<evidence type="ECO:0000313" key="3">
    <source>
        <dbReference type="EMBL" id="NKY19476.1"/>
    </source>
</evidence>
<dbReference type="Pfam" id="PF03432">
    <property type="entry name" value="Relaxase"/>
    <property type="match status" value="1"/>
</dbReference>
<protein>
    <recommendedName>
        <fullName evidence="2">MobA/VirD2-like nuclease domain-containing protein</fullName>
    </recommendedName>
</protein>
<feature type="region of interest" description="Disordered" evidence="1">
    <location>
        <begin position="537"/>
        <end position="580"/>
    </location>
</feature>
<organism evidence="3 4">
    <name type="scientific">Tsukamurella spumae</name>
    <dbReference type="NCBI Taxonomy" id="44753"/>
    <lineage>
        <taxon>Bacteria</taxon>
        <taxon>Bacillati</taxon>
        <taxon>Actinomycetota</taxon>
        <taxon>Actinomycetes</taxon>
        <taxon>Mycobacteriales</taxon>
        <taxon>Tsukamurellaceae</taxon>
        <taxon>Tsukamurella</taxon>
    </lineage>
</organism>
<proteinExistence type="predicted"/>
<dbReference type="Proteomes" id="UP000582646">
    <property type="component" value="Unassembled WGS sequence"/>
</dbReference>
<dbReference type="EMBL" id="JAAXOQ010000018">
    <property type="protein sequence ID" value="NKY19476.1"/>
    <property type="molecule type" value="Genomic_DNA"/>
</dbReference>